<reference evidence="2 3" key="1">
    <citation type="submission" date="2024-09" db="EMBL/GenBank/DDBJ databases">
        <title>Chromosome-scale assembly of Riccia fluitans.</title>
        <authorList>
            <person name="Paukszto L."/>
            <person name="Sawicki J."/>
            <person name="Karawczyk K."/>
            <person name="Piernik-Szablinska J."/>
            <person name="Szczecinska M."/>
            <person name="Mazdziarz M."/>
        </authorList>
    </citation>
    <scope>NUCLEOTIDE SEQUENCE [LARGE SCALE GENOMIC DNA]</scope>
    <source>
        <strain evidence="2">Rf_01</strain>
        <tissue evidence="2">Aerial parts of the thallus</tissue>
    </source>
</reference>
<dbReference type="Proteomes" id="UP001605036">
    <property type="component" value="Unassembled WGS sequence"/>
</dbReference>
<dbReference type="EMBL" id="JBHFFA010000008">
    <property type="protein sequence ID" value="KAL2609286.1"/>
    <property type="molecule type" value="Genomic_DNA"/>
</dbReference>
<evidence type="ECO:0000313" key="3">
    <source>
        <dbReference type="Proteomes" id="UP001605036"/>
    </source>
</evidence>
<name>A0ABD1XMV2_9MARC</name>
<keyword evidence="3" id="KW-1185">Reference proteome</keyword>
<gene>
    <name evidence="2" type="ORF">R1flu_027859</name>
</gene>
<sequence length="72" mass="8145">MVSLAWTRTGWTSATEVIVQTANKAEEYKGPSARLDVISILNPSQESTMAKGIIKRQKDRPQGEWNLRGRRM</sequence>
<dbReference type="AlphaFoldDB" id="A0ABD1XMV2"/>
<comment type="caution">
    <text evidence="2">The sequence shown here is derived from an EMBL/GenBank/DDBJ whole genome shotgun (WGS) entry which is preliminary data.</text>
</comment>
<organism evidence="2 3">
    <name type="scientific">Riccia fluitans</name>
    <dbReference type="NCBI Taxonomy" id="41844"/>
    <lineage>
        <taxon>Eukaryota</taxon>
        <taxon>Viridiplantae</taxon>
        <taxon>Streptophyta</taxon>
        <taxon>Embryophyta</taxon>
        <taxon>Marchantiophyta</taxon>
        <taxon>Marchantiopsida</taxon>
        <taxon>Marchantiidae</taxon>
        <taxon>Marchantiales</taxon>
        <taxon>Ricciaceae</taxon>
        <taxon>Riccia</taxon>
    </lineage>
</organism>
<evidence type="ECO:0000256" key="1">
    <source>
        <dbReference type="SAM" id="MobiDB-lite"/>
    </source>
</evidence>
<feature type="region of interest" description="Disordered" evidence="1">
    <location>
        <begin position="49"/>
        <end position="72"/>
    </location>
</feature>
<accession>A0ABD1XMV2</accession>
<evidence type="ECO:0000313" key="2">
    <source>
        <dbReference type="EMBL" id="KAL2609286.1"/>
    </source>
</evidence>
<protein>
    <submittedName>
        <fullName evidence="2">Uncharacterized protein</fullName>
    </submittedName>
</protein>
<proteinExistence type="predicted"/>